<protein>
    <recommendedName>
        <fullName evidence="5">Aminopeptidase N</fullName>
        <ecNumber evidence="4">3.4.11.2</ecNumber>
    </recommendedName>
    <alternativeName>
        <fullName evidence="11">Alanine aminopeptidase</fullName>
    </alternativeName>
    <alternativeName>
        <fullName evidence="12">Lysyl aminopeptidase</fullName>
    </alternativeName>
</protein>
<keyword evidence="13" id="KW-0732">Signal</keyword>
<evidence type="ECO:0000256" key="2">
    <source>
        <dbReference type="ARBA" id="ARBA00001947"/>
    </source>
</evidence>
<sequence length="465" mass="48619">MITRRLLALAAVPVLVALLAGASQGGGATPGAAGAGDPYFPQSGDGGYHVVHYGLSLGYTPATGKLAGTAVLTSTATQDLSAFDLDLSGLTVSAVVVDGSAAHFTQSGVKLLVTPAAAIDSGSSFRTTVTYAGKPAPVTDPDGSADGWITQPDGSSFVAGEPQGAMTWFPANGHPLDKSAYDIAVAVPHGWTAVCNGRLVSQRDEGSSTVFAWRESRPTAAALVTASVGKFQVSQDWTASGLPVYNAVDPREAAAAAPVLAQLPEVVTWESRMFGRYPFDSAGAIVEHAPSVGFALETESRPIYDRAPDIDTLVHETAHQWFGDSVSLTSWKDIWLNEGFATYAEWLWDAQHGGPTTAARFAAAYALPASADLWSHPAADPGGAARLFGTPGYERGAMVLEKLRETVGDPVFFSVLRTWATDHRYGHGDTAQFVALSRKLAPGSAKALDALFATWLYGQGKPAQP</sequence>
<dbReference type="PANTHER" id="PTHR11533:SF297">
    <property type="entry name" value="AMINOPEPTIDASE N"/>
    <property type="match status" value="1"/>
</dbReference>
<evidence type="ECO:0000256" key="5">
    <source>
        <dbReference type="ARBA" id="ARBA00015611"/>
    </source>
</evidence>
<comment type="caution">
    <text evidence="15">The sequence shown here is derived from an EMBL/GenBank/DDBJ whole genome shotgun (WGS) entry which is preliminary data.</text>
</comment>
<keyword evidence="8 15" id="KW-0378">Hydrolase</keyword>
<dbReference type="RefSeq" id="WP_380538509.1">
    <property type="nucleotide sequence ID" value="NZ_JBHFAB010000017.1"/>
</dbReference>
<evidence type="ECO:0000256" key="10">
    <source>
        <dbReference type="ARBA" id="ARBA00023049"/>
    </source>
</evidence>
<dbReference type="SUPFAM" id="SSF55486">
    <property type="entry name" value="Metalloproteases ('zincins'), catalytic domain"/>
    <property type="match status" value="1"/>
</dbReference>
<keyword evidence="10" id="KW-0482">Metalloprotease</keyword>
<evidence type="ECO:0000256" key="11">
    <source>
        <dbReference type="ARBA" id="ARBA00029811"/>
    </source>
</evidence>
<accession>A0ABV6W0L0</accession>
<evidence type="ECO:0000256" key="13">
    <source>
        <dbReference type="SAM" id="SignalP"/>
    </source>
</evidence>
<dbReference type="SUPFAM" id="SSF63737">
    <property type="entry name" value="Leukotriene A4 hydrolase N-terminal domain"/>
    <property type="match status" value="1"/>
</dbReference>
<keyword evidence="15" id="KW-0031">Aminopeptidase</keyword>
<dbReference type="Proteomes" id="UP001592531">
    <property type="component" value="Unassembled WGS sequence"/>
</dbReference>
<dbReference type="CDD" id="cd09603">
    <property type="entry name" value="M1_APN_like"/>
    <property type="match status" value="1"/>
</dbReference>
<dbReference type="InterPro" id="IPR027268">
    <property type="entry name" value="Peptidase_M4/M1_CTD_sf"/>
</dbReference>
<keyword evidence="6" id="KW-0645">Protease</keyword>
<evidence type="ECO:0000256" key="1">
    <source>
        <dbReference type="ARBA" id="ARBA00000098"/>
    </source>
</evidence>
<evidence type="ECO:0000256" key="3">
    <source>
        <dbReference type="ARBA" id="ARBA00010136"/>
    </source>
</evidence>
<comment type="catalytic activity">
    <reaction evidence="1">
        <text>Release of an N-terminal amino acid, Xaa-|-Yaa- from a peptide, amide or arylamide. Xaa is preferably Ala, but may be most amino acids including Pro (slow action). When a terminal hydrophobic residue is followed by a prolyl residue, the two may be released as an intact Xaa-Pro dipeptide.</text>
        <dbReference type="EC" id="3.4.11.2"/>
    </reaction>
</comment>
<proteinExistence type="inferred from homology"/>
<dbReference type="EMBL" id="JBHFAB010000017">
    <property type="protein sequence ID" value="MFC1419323.1"/>
    <property type="molecule type" value="Genomic_DNA"/>
</dbReference>
<dbReference type="EC" id="3.4.11.2" evidence="4"/>
<gene>
    <name evidence="15" type="ORF">ACEZDE_22195</name>
</gene>
<evidence type="ECO:0000256" key="6">
    <source>
        <dbReference type="ARBA" id="ARBA00022670"/>
    </source>
</evidence>
<name>A0ABV6W0L0_9ACTN</name>
<reference evidence="15 16" key="1">
    <citation type="submission" date="2024-09" db="EMBL/GenBank/DDBJ databases">
        <authorList>
            <person name="Lee S.D."/>
        </authorList>
    </citation>
    <scope>NUCLEOTIDE SEQUENCE [LARGE SCALE GENOMIC DNA]</scope>
    <source>
        <strain evidence="15 16">N8-3</strain>
    </source>
</reference>
<feature type="chain" id="PRO_5045612572" description="Aminopeptidase N" evidence="13">
    <location>
        <begin position="23"/>
        <end position="465"/>
    </location>
</feature>
<dbReference type="GO" id="GO:0004177">
    <property type="term" value="F:aminopeptidase activity"/>
    <property type="evidence" value="ECO:0007669"/>
    <property type="project" value="UniProtKB-KW"/>
</dbReference>
<keyword evidence="7" id="KW-0479">Metal-binding</keyword>
<evidence type="ECO:0000256" key="4">
    <source>
        <dbReference type="ARBA" id="ARBA00012564"/>
    </source>
</evidence>
<feature type="domain" description="Peptidase M1 membrane alanine aminopeptidase" evidence="14">
    <location>
        <begin position="305"/>
        <end position="455"/>
    </location>
</feature>
<dbReference type="Gene3D" id="1.10.390.10">
    <property type="entry name" value="Neutral Protease Domain 2"/>
    <property type="match status" value="1"/>
</dbReference>
<keyword evidence="9" id="KW-0862">Zinc</keyword>
<evidence type="ECO:0000313" key="15">
    <source>
        <dbReference type="EMBL" id="MFC1419323.1"/>
    </source>
</evidence>
<dbReference type="InterPro" id="IPR014782">
    <property type="entry name" value="Peptidase_M1_dom"/>
</dbReference>
<dbReference type="InterPro" id="IPR001930">
    <property type="entry name" value="Peptidase_M1"/>
</dbReference>
<evidence type="ECO:0000256" key="7">
    <source>
        <dbReference type="ARBA" id="ARBA00022723"/>
    </source>
</evidence>
<evidence type="ECO:0000256" key="12">
    <source>
        <dbReference type="ARBA" id="ARBA00031533"/>
    </source>
</evidence>
<feature type="signal peptide" evidence="13">
    <location>
        <begin position="1"/>
        <end position="22"/>
    </location>
</feature>
<evidence type="ECO:0000256" key="8">
    <source>
        <dbReference type="ARBA" id="ARBA00022801"/>
    </source>
</evidence>
<dbReference type="InterPro" id="IPR050344">
    <property type="entry name" value="Peptidase_M1_aminopeptidases"/>
</dbReference>
<comment type="similarity">
    <text evidence="3">Belongs to the peptidase M1 family.</text>
</comment>
<dbReference type="Pfam" id="PF01433">
    <property type="entry name" value="Peptidase_M1"/>
    <property type="match status" value="1"/>
</dbReference>
<evidence type="ECO:0000313" key="16">
    <source>
        <dbReference type="Proteomes" id="UP001592531"/>
    </source>
</evidence>
<comment type="cofactor">
    <cofactor evidence="2">
        <name>Zn(2+)</name>
        <dbReference type="ChEBI" id="CHEBI:29105"/>
    </cofactor>
</comment>
<evidence type="ECO:0000259" key="14">
    <source>
        <dbReference type="Pfam" id="PF01433"/>
    </source>
</evidence>
<dbReference type="PANTHER" id="PTHR11533">
    <property type="entry name" value="PROTEASE M1 ZINC METALLOPROTEASE"/>
    <property type="match status" value="1"/>
</dbReference>
<organism evidence="15 16">
    <name type="scientific">Streptacidiphilus cavernicola</name>
    <dbReference type="NCBI Taxonomy" id="3342716"/>
    <lineage>
        <taxon>Bacteria</taxon>
        <taxon>Bacillati</taxon>
        <taxon>Actinomycetota</taxon>
        <taxon>Actinomycetes</taxon>
        <taxon>Kitasatosporales</taxon>
        <taxon>Streptomycetaceae</taxon>
        <taxon>Streptacidiphilus</taxon>
    </lineage>
</organism>
<dbReference type="Gene3D" id="2.60.40.1730">
    <property type="entry name" value="tricorn interacting facor f3 domain"/>
    <property type="match status" value="1"/>
</dbReference>
<dbReference type="InterPro" id="IPR042097">
    <property type="entry name" value="Aminopeptidase_N-like_N_sf"/>
</dbReference>
<keyword evidence="16" id="KW-1185">Reference proteome</keyword>
<dbReference type="PRINTS" id="PR00756">
    <property type="entry name" value="ALADIPTASE"/>
</dbReference>
<evidence type="ECO:0000256" key="9">
    <source>
        <dbReference type="ARBA" id="ARBA00022833"/>
    </source>
</evidence>